<comment type="caution">
    <text evidence="10">The sequence shown here is derived from an EMBL/GenBank/DDBJ whole genome shotgun (WGS) entry which is preliminary data.</text>
</comment>
<dbReference type="InterPro" id="IPR036890">
    <property type="entry name" value="HATPase_C_sf"/>
</dbReference>
<proteinExistence type="predicted"/>
<dbReference type="AlphaFoldDB" id="A0A0F9AEU1"/>
<evidence type="ECO:0000259" key="9">
    <source>
        <dbReference type="Pfam" id="PF07568"/>
    </source>
</evidence>
<evidence type="ECO:0000256" key="5">
    <source>
        <dbReference type="ARBA" id="ARBA00022741"/>
    </source>
</evidence>
<dbReference type="EMBL" id="LAZR01046323">
    <property type="protein sequence ID" value="KKK96805.1"/>
    <property type="molecule type" value="Genomic_DNA"/>
</dbReference>
<sequence length="332" mass="37818">ATPMFRGHISSETEREALRLAHHLRMIYQERTVISEYLTLTEEIKEDIQREKDDFGLLKVNVFDGKGGLVYSTDPGTEEYEKGYFEKIIIKGEVLSEFMDREKVRQKGWPSDVNNVVETYVPIEFDGTIVGAYEIYYDVTDIVGEMDSAITSLYWVLGVITVLLFAMVATSTVFVWKGISERHKAAVALRQALDDKEMLFIEMNHRVKNNLNIAQALISLQSARVEDAQVRAMFDESASRLKSLSIVHEMLYKSSEFREVNFAAYLQALVQAVFDNLTEEKSNITFRVNAEEIYLDTDKVIACGLMVNEMVTNALKHAFKGRREAHSGPQEA</sequence>
<evidence type="ECO:0000256" key="2">
    <source>
        <dbReference type="ARBA" id="ARBA00012438"/>
    </source>
</evidence>
<keyword evidence="7" id="KW-0067">ATP-binding</keyword>
<protein>
    <recommendedName>
        <fullName evidence="2">histidine kinase</fullName>
        <ecNumber evidence="2">2.7.13.3</ecNumber>
    </recommendedName>
</protein>
<comment type="catalytic activity">
    <reaction evidence="1">
        <text>ATP + protein L-histidine = ADP + protein N-phospho-L-histidine.</text>
        <dbReference type="EC" id="2.7.13.3"/>
    </reaction>
</comment>
<dbReference type="GO" id="GO:0004673">
    <property type="term" value="F:protein histidine kinase activity"/>
    <property type="evidence" value="ECO:0007669"/>
    <property type="project" value="UniProtKB-EC"/>
</dbReference>
<dbReference type="EC" id="2.7.13.3" evidence="2"/>
<dbReference type="Pfam" id="PF07568">
    <property type="entry name" value="HisKA_2"/>
    <property type="match status" value="1"/>
</dbReference>
<accession>A0A0F9AEU1</accession>
<dbReference type="InterPro" id="IPR011495">
    <property type="entry name" value="Sig_transdc_His_kin_sub2_dim/P"/>
</dbReference>
<keyword evidence="3" id="KW-0597">Phosphoprotein</keyword>
<keyword evidence="8" id="KW-1133">Transmembrane helix</keyword>
<keyword evidence="8" id="KW-0472">Membrane</keyword>
<dbReference type="Gene3D" id="3.30.450.20">
    <property type="entry name" value="PAS domain"/>
    <property type="match status" value="1"/>
</dbReference>
<evidence type="ECO:0000256" key="8">
    <source>
        <dbReference type="SAM" id="Phobius"/>
    </source>
</evidence>
<evidence type="ECO:0000256" key="3">
    <source>
        <dbReference type="ARBA" id="ARBA00022553"/>
    </source>
</evidence>
<dbReference type="PANTHER" id="PTHR41523">
    <property type="entry name" value="TWO-COMPONENT SYSTEM SENSOR PROTEIN"/>
    <property type="match status" value="1"/>
</dbReference>
<dbReference type="GO" id="GO:0005524">
    <property type="term" value="F:ATP binding"/>
    <property type="evidence" value="ECO:0007669"/>
    <property type="project" value="UniProtKB-KW"/>
</dbReference>
<reference evidence="10" key="1">
    <citation type="journal article" date="2015" name="Nature">
        <title>Complex archaea that bridge the gap between prokaryotes and eukaryotes.</title>
        <authorList>
            <person name="Spang A."/>
            <person name="Saw J.H."/>
            <person name="Jorgensen S.L."/>
            <person name="Zaremba-Niedzwiedzka K."/>
            <person name="Martijn J."/>
            <person name="Lind A.E."/>
            <person name="van Eijk R."/>
            <person name="Schleper C."/>
            <person name="Guy L."/>
            <person name="Ettema T.J."/>
        </authorList>
    </citation>
    <scope>NUCLEOTIDE SEQUENCE</scope>
</reference>
<evidence type="ECO:0000256" key="7">
    <source>
        <dbReference type="ARBA" id="ARBA00022840"/>
    </source>
</evidence>
<evidence type="ECO:0000256" key="1">
    <source>
        <dbReference type="ARBA" id="ARBA00000085"/>
    </source>
</evidence>
<evidence type="ECO:0000256" key="4">
    <source>
        <dbReference type="ARBA" id="ARBA00022679"/>
    </source>
</evidence>
<keyword evidence="6" id="KW-0418">Kinase</keyword>
<organism evidence="10">
    <name type="scientific">marine sediment metagenome</name>
    <dbReference type="NCBI Taxonomy" id="412755"/>
    <lineage>
        <taxon>unclassified sequences</taxon>
        <taxon>metagenomes</taxon>
        <taxon>ecological metagenomes</taxon>
    </lineage>
</organism>
<name>A0A0F9AEU1_9ZZZZ</name>
<feature type="domain" description="Signal transduction histidine kinase subgroup 2 dimerisation and phosphoacceptor" evidence="9">
    <location>
        <begin position="202"/>
        <end position="275"/>
    </location>
</feature>
<evidence type="ECO:0000256" key="6">
    <source>
        <dbReference type="ARBA" id="ARBA00022777"/>
    </source>
</evidence>
<keyword evidence="5" id="KW-0547">Nucleotide-binding</keyword>
<evidence type="ECO:0000313" key="10">
    <source>
        <dbReference type="EMBL" id="KKK96805.1"/>
    </source>
</evidence>
<keyword evidence="4" id="KW-0808">Transferase</keyword>
<feature type="non-terminal residue" evidence="10">
    <location>
        <position position="1"/>
    </location>
</feature>
<feature type="transmembrane region" description="Helical" evidence="8">
    <location>
        <begin position="153"/>
        <end position="176"/>
    </location>
</feature>
<keyword evidence="8" id="KW-0812">Transmembrane</keyword>
<dbReference type="Gene3D" id="3.30.565.10">
    <property type="entry name" value="Histidine kinase-like ATPase, C-terminal domain"/>
    <property type="match status" value="1"/>
</dbReference>
<dbReference type="PANTHER" id="PTHR41523:SF8">
    <property type="entry name" value="ETHYLENE RESPONSE SENSOR PROTEIN"/>
    <property type="match status" value="1"/>
</dbReference>
<gene>
    <name evidence="10" type="ORF">LCGC14_2659100</name>
</gene>